<comment type="subcellular location">
    <subcellularLocation>
        <location evidence="1">Endoplasmic reticulum membrane</location>
        <topology evidence="1">Multi-pass membrane protein</topology>
    </subcellularLocation>
</comment>
<evidence type="ECO:0000256" key="11">
    <source>
        <dbReference type="ARBA" id="ARBA00023136"/>
    </source>
</evidence>
<dbReference type="SUPFAM" id="SSF82109">
    <property type="entry name" value="MIR domain"/>
    <property type="match status" value="1"/>
</dbReference>
<keyword evidence="7 15" id="KW-0812">Transmembrane</keyword>
<evidence type="ECO:0000259" key="16">
    <source>
        <dbReference type="PROSITE" id="PS50919"/>
    </source>
</evidence>
<dbReference type="AlphaFoldDB" id="A0A1G4M8W6"/>
<dbReference type="Proteomes" id="UP000190831">
    <property type="component" value="Chromosome B"/>
</dbReference>
<evidence type="ECO:0000256" key="6">
    <source>
        <dbReference type="ARBA" id="ARBA00022679"/>
    </source>
</evidence>
<keyword evidence="10 15" id="KW-1133">Transmembrane helix</keyword>
<dbReference type="PANTHER" id="PTHR10050:SF50">
    <property type="entry name" value="DOLICHYL-PHOSPHATE-MANNOSE--PROTEIN MANNOSYLTRANSFERASE 1-RELATED"/>
    <property type="match status" value="1"/>
</dbReference>
<dbReference type="InterPro" id="IPR036300">
    <property type="entry name" value="MIR_dom_sf"/>
</dbReference>
<dbReference type="InterPro" id="IPR027005">
    <property type="entry name" value="PMT-like"/>
</dbReference>
<feature type="domain" description="MIR" evidence="16">
    <location>
        <begin position="287"/>
        <end position="342"/>
    </location>
</feature>
<feature type="transmembrane region" description="Helical" evidence="15">
    <location>
        <begin position="234"/>
        <end position="254"/>
    </location>
</feature>
<keyword evidence="5" id="KW-0328">Glycosyltransferase</keyword>
<accession>A0A1G4M8W6</accession>
<dbReference type="Gene3D" id="2.80.10.50">
    <property type="match status" value="1"/>
</dbReference>
<comment type="catalytic activity">
    <reaction evidence="13">
        <text>a di-trans,poly-cis-dolichyl beta-D-mannosyl phosphate + L-threonyl-[protein] = 3-O-(alpha-D-mannosyl)-L-threonyl-[protein] + a di-trans,poly-cis-dolichyl phosphate + H(+)</text>
        <dbReference type="Rhea" id="RHEA:53396"/>
        <dbReference type="Rhea" id="RHEA-COMP:11060"/>
        <dbReference type="Rhea" id="RHEA-COMP:13547"/>
        <dbReference type="Rhea" id="RHEA-COMP:19498"/>
        <dbReference type="Rhea" id="RHEA-COMP:19501"/>
        <dbReference type="ChEBI" id="CHEBI:15378"/>
        <dbReference type="ChEBI" id="CHEBI:30013"/>
        <dbReference type="ChEBI" id="CHEBI:57683"/>
        <dbReference type="ChEBI" id="CHEBI:58211"/>
        <dbReference type="ChEBI" id="CHEBI:137323"/>
        <dbReference type="EC" id="2.4.1.109"/>
    </reaction>
</comment>
<evidence type="ECO:0000256" key="12">
    <source>
        <dbReference type="ARBA" id="ARBA00023180"/>
    </source>
</evidence>
<keyword evidence="12" id="KW-0325">Glycoprotein</keyword>
<evidence type="ECO:0000256" key="7">
    <source>
        <dbReference type="ARBA" id="ARBA00022692"/>
    </source>
</evidence>
<evidence type="ECO:0000256" key="8">
    <source>
        <dbReference type="ARBA" id="ARBA00022737"/>
    </source>
</evidence>
<keyword evidence="18" id="KW-1185">Reference proteome</keyword>
<dbReference type="GO" id="GO:0005789">
    <property type="term" value="C:endoplasmic reticulum membrane"/>
    <property type="evidence" value="ECO:0007669"/>
    <property type="project" value="UniProtKB-SubCell"/>
</dbReference>
<keyword evidence="8" id="KW-0677">Repeat</keyword>
<dbReference type="Pfam" id="PF02815">
    <property type="entry name" value="MIR"/>
    <property type="match status" value="1"/>
</dbReference>
<evidence type="ECO:0000256" key="13">
    <source>
        <dbReference type="ARBA" id="ARBA00045085"/>
    </source>
</evidence>
<dbReference type="OrthoDB" id="292747at2759"/>
<feature type="transmembrane region" description="Helical" evidence="15">
    <location>
        <begin position="638"/>
        <end position="656"/>
    </location>
</feature>
<feature type="domain" description="MIR" evidence="16">
    <location>
        <begin position="356"/>
        <end position="415"/>
    </location>
</feature>
<evidence type="ECO:0000256" key="10">
    <source>
        <dbReference type="ARBA" id="ARBA00022989"/>
    </source>
</evidence>
<sequence length="658" mass="76506">MKLARGPYRPYISQNVLSQLLTERISKVDYFFASMLFLSFLVRQYLKFDELLGPSDSESDILKALDHYKRNEFFLSTSPPLGIQFLYALSNVCGGVSIKLLRRVSVSTGSLTISLIYLSLRKSKVSRIISLAISFMFSHLPLFEDEARSASLNILEMMFLSLTLFAWFSFEQAQSFTKGWLSKLIILGLSIGFLISTKTIGFITWLWIIILCLKQMWDIIGDLRFSNKEILYHGFLRFIALILMPLMIFTSSYYHHISISCNHSQVFSSFMSPYFKANLLPESLPPPDIVYYGSSVLIRHQKSLAGYLHSHNYTYRGGSQEQQVTLYDYANDADNEWIIEPENEDKASVNGTLREPIPVKNKEFIKLRHRVSGKLLRSSNAKPPVSEQDYDKEVACTGDSEYKGNADELWRIKFIRGKTGYRESLSPVIIEFQLENKGQGCTLLSHDLRLPDWGFEQQEVLCVDPPTLERTLFYVERSNLYSKPGAFLRYPREWSVIRFAKLFVEYLLKQIKYDYYVKNYKQTGDVPVERWIWFTHTTNFENMLWLSPLLCSLFFVLVVLHDLTTWNPWSPSNEVISCNKYLYKENCMKSFLGWLLHYHIFTKSKHENLYLVQYLPSYLLSLFLAAHSLNFLWCHGRFSALISASILCFMLCVCMLRL</sequence>
<comment type="similarity">
    <text evidence="3">Belongs to the glycosyltransferase 39 family.</text>
</comment>
<reference evidence="18" key="1">
    <citation type="submission" date="2016-03" db="EMBL/GenBank/DDBJ databases">
        <authorList>
            <person name="Devillers H."/>
        </authorList>
    </citation>
    <scope>NUCLEOTIDE SEQUENCE [LARGE SCALE GENOMIC DNA]</scope>
</reference>
<dbReference type="PROSITE" id="PS50919">
    <property type="entry name" value="MIR"/>
    <property type="match status" value="2"/>
</dbReference>
<evidence type="ECO:0000256" key="5">
    <source>
        <dbReference type="ARBA" id="ARBA00022676"/>
    </source>
</evidence>
<dbReference type="PANTHER" id="PTHR10050">
    <property type="entry name" value="DOLICHYL-PHOSPHATE-MANNOSE--PROTEIN MANNOSYLTRANSFERASE"/>
    <property type="match status" value="1"/>
</dbReference>
<evidence type="ECO:0000313" key="18">
    <source>
        <dbReference type="Proteomes" id="UP000190831"/>
    </source>
</evidence>
<evidence type="ECO:0000256" key="15">
    <source>
        <dbReference type="SAM" id="Phobius"/>
    </source>
</evidence>
<evidence type="ECO:0000256" key="4">
    <source>
        <dbReference type="ARBA" id="ARBA00012839"/>
    </source>
</evidence>
<feature type="transmembrane region" description="Helical" evidence="15">
    <location>
        <begin position="609"/>
        <end position="632"/>
    </location>
</feature>
<dbReference type="OMA" id="SEVYHAD"/>
<dbReference type="EMBL" id="LT598489">
    <property type="protein sequence ID" value="SCW00149.1"/>
    <property type="molecule type" value="Genomic_DNA"/>
</dbReference>
<evidence type="ECO:0000256" key="1">
    <source>
        <dbReference type="ARBA" id="ARBA00004477"/>
    </source>
</evidence>
<dbReference type="UniPathway" id="UPA00378"/>
<keyword evidence="9" id="KW-0256">Endoplasmic reticulum</keyword>
<evidence type="ECO:0000256" key="9">
    <source>
        <dbReference type="ARBA" id="ARBA00022824"/>
    </source>
</evidence>
<feature type="transmembrane region" description="Helical" evidence="15">
    <location>
        <begin position="543"/>
        <end position="560"/>
    </location>
</feature>
<dbReference type="InterPro" id="IPR016093">
    <property type="entry name" value="MIR_motif"/>
</dbReference>
<gene>
    <name evidence="17" type="ORF">LAFE_0B10528G</name>
</gene>
<name>A0A1G4M8W6_LACFM</name>
<comment type="pathway">
    <text evidence="2">Protein modification; protein glycosylation.</text>
</comment>
<evidence type="ECO:0000256" key="3">
    <source>
        <dbReference type="ARBA" id="ARBA00007222"/>
    </source>
</evidence>
<evidence type="ECO:0000256" key="2">
    <source>
        <dbReference type="ARBA" id="ARBA00004922"/>
    </source>
</evidence>
<evidence type="ECO:0000313" key="17">
    <source>
        <dbReference type="EMBL" id="SCW00149.1"/>
    </source>
</evidence>
<dbReference type="Pfam" id="PF02366">
    <property type="entry name" value="PMT"/>
    <property type="match status" value="1"/>
</dbReference>
<dbReference type="SMART" id="SM00472">
    <property type="entry name" value="MIR"/>
    <property type="match status" value="3"/>
</dbReference>
<keyword evidence="11 15" id="KW-0472">Membrane</keyword>
<feature type="transmembrane region" description="Helical" evidence="15">
    <location>
        <begin position="125"/>
        <end position="143"/>
    </location>
</feature>
<keyword evidence="6" id="KW-0808">Transferase</keyword>
<proteinExistence type="inferred from homology"/>
<comment type="catalytic activity">
    <reaction evidence="14">
        <text>a di-trans,poly-cis-dolichyl beta-D-mannosyl phosphate + L-seryl-[protein] = 3-O-(alpha-D-mannosyl)-L-seryl-[protein] + a di-trans,poly-cis-dolichyl phosphate + H(+)</text>
        <dbReference type="Rhea" id="RHEA:17377"/>
        <dbReference type="Rhea" id="RHEA-COMP:9863"/>
        <dbReference type="Rhea" id="RHEA-COMP:13546"/>
        <dbReference type="Rhea" id="RHEA-COMP:19498"/>
        <dbReference type="Rhea" id="RHEA-COMP:19501"/>
        <dbReference type="ChEBI" id="CHEBI:15378"/>
        <dbReference type="ChEBI" id="CHEBI:29999"/>
        <dbReference type="ChEBI" id="CHEBI:57683"/>
        <dbReference type="ChEBI" id="CHEBI:58211"/>
        <dbReference type="ChEBI" id="CHEBI:137321"/>
        <dbReference type="EC" id="2.4.1.109"/>
    </reaction>
</comment>
<feature type="transmembrane region" description="Helical" evidence="15">
    <location>
        <begin position="180"/>
        <end position="213"/>
    </location>
</feature>
<dbReference type="GO" id="GO:0004169">
    <property type="term" value="F:dolichyl-phosphate-mannose-protein mannosyltransferase activity"/>
    <property type="evidence" value="ECO:0007669"/>
    <property type="project" value="UniProtKB-EC"/>
</dbReference>
<feature type="transmembrane region" description="Helical" evidence="15">
    <location>
        <begin position="150"/>
        <end position="168"/>
    </location>
</feature>
<evidence type="ECO:0000256" key="14">
    <source>
        <dbReference type="ARBA" id="ARBA00045102"/>
    </source>
</evidence>
<dbReference type="EC" id="2.4.1.109" evidence="4"/>
<dbReference type="InterPro" id="IPR003342">
    <property type="entry name" value="ArnT-like_N"/>
</dbReference>
<protein>
    <recommendedName>
        <fullName evidence="4">dolichyl-phosphate-mannose--protein mannosyltransferase</fullName>
        <ecNumber evidence="4">2.4.1.109</ecNumber>
    </recommendedName>
</protein>
<organism evidence="17 18">
    <name type="scientific">Lachancea fermentati</name>
    <name type="common">Zygosaccharomyces fermentati</name>
    <dbReference type="NCBI Taxonomy" id="4955"/>
    <lineage>
        <taxon>Eukaryota</taxon>
        <taxon>Fungi</taxon>
        <taxon>Dikarya</taxon>
        <taxon>Ascomycota</taxon>
        <taxon>Saccharomycotina</taxon>
        <taxon>Saccharomycetes</taxon>
        <taxon>Saccharomycetales</taxon>
        <taxon>Saccharomycetaceae</taxon>
        <taxon>Lachancea</taxon>
    </lineage>
</organism>